<evidence type="ECO:0000313" key="2">
    <source>
        <dbReference type="EMBL" id="CEG08173.1"/>
    </source>
</evidence>
<feature type="transmembrane region" description="Helical" evidence="1">
    <location>
        <begin position="6"/>
        <end position="24"/>
    </location>
</feature>
<keyword evidence="1" id="KW-0812">Transmembrane</keyword>
<proteinExistence type="predicted"/>
<name>A0A090N787_AFIFE</name>
<feature type="transmembrane region" description="Helical" evidence="1">
    <location>
        <begin position="31"/>
        <end position="51"/>
    </location>
</feature>
<evidence type="ECO:0000256" key="1">
    <source>
        <dbReference type="SAM" id="Phobius"/>
    </source>
</evidence>
<accession>A0A090N787</accession>
<dbReference type="AlphaFoldDB" id="A0A090N787"/>
<keyword evidence="1" id="KW-0472">Membrane</keyword>
<keyword evidence="3" id="KW-1185">Reference proteome</keyword>
<dbReference type="Proteomes" id="UP000035762">
    <property type="component" value="Unassembled WGS sequence"/>
</dbReference>
<dbReference type="RefSeq" id="WP_009339362.1">
    <property type="nucleotide sequence ID" value="NZ_CCAZ020000001.1"/>
</dbReference>
<evidence type="ECO:0000313" key="3">
    <source>
        <dbReference type="Proteomes" id="UP000035762"/>
    </source>
</evidence>
<dbReference type="EMBL" id="CCAZ020000001">
    <property type="protein sequence ID" value="CEG08173.1"/>
    <property type="molecule type" value="Genomic_DNA"/>
</dbReference>
<protein>
    <submittedName>
        <fullName evidence="2">Uncharacterized protein</fullName>
    </submittedName>
</protein>
<gene>
    <name evidence="2" type="ORF">BN961_01587</name>
</gene>
<reference evidence="2 3" key="1">
    <citation type="journal article" date="2014" name="Genome Announc.">
        <title>Genome Sequence of Afipia felis Strain 76713, Isolated in Hospital Water Using an Amoeba Co-Culture Procedure.</title>
        <authorList>
            <person name="Benamar S."/>
            <person name="La Scola B."/>
            <person name="Croce O."/>
        </authorList>
    </citation>
    <scope>NUCLEOTIDE SEQUENCE [LARGE SCALE GENOMIC DNA]</scope>
    <source>
        <strain evidence="2 3">76713</strain>
    </source>
</reference>
<organism evidence="2 3">
    <name type="scientific">Afipia felis</name>
    <name type="common">Cat scratch disease bacillus</name>
    <dbReference type="NCBI Taxonomy" id="1035"/>
    <lineage>
        <taxon>Bacteria</taxon>
        <taxon>Pseudomonadati</taxon>
        <taxon>Pseudomonadota</taxon>
        <taxon>Alphaproteobacteria</taxon>
        <taxon>Hyphomicrobiales</taxon>
        <taxon>Nitrobacteraceae</taxon>
        <taxon>Afipia</taxon>
    </lineage>
</organism>
<dbReference type="STRING" id="1035.BN961_01587"/>
<sequence length="73" mass="8108">MTWEGWAVVVAYVAVVLAGVLRLTHQDQTGTTWLFAIAMIAVATGAMVFVGRQKTDGDWRWRWGNVDKSGKVK</sequence>
<keyword evidence="1" id="KW-1133">Transmembrane helix</keyword>
<comment type="caution">
    <text evidence="2">The sequence shown here is derived from an EMBL/GenBank/DDBJ whole genome shotgun (WGS) entry which is preliminary data.</text>
</comment>